<dbReference type="SUPFAM" id="SSF55298">
    <property type="entry name" value="YjgF-like"/>
    <property type="match status" value="1"/>
</dbReference>
<dbReference type="Pfam" id="PF07736">
    <property type="entry name" value="CM_1"/>
    <property type="match status" value="1"/>
</dbReference>
<dbReference type="RefSeq" id="WP_322445276.1">
    <property type="nucleotide sequence ID" value="NZ_JAXOFX010000002.1"/>
</dbReference>
<gene>
    <name evidence="3" type="primary">aroH</name>
    <name evidence="3" type="ORF">SM124_05560</name>
</gene>
<dbReference type="PROSITE" id="PS51167">
    <property type="entry name" value="CHORISMATE_MUT_1"/>
    <property type="match status" value="1"/>
</dbReference>
<name>A0ABU5IVM4_9BACI</name>
<dbReference type="NCBIfam" id="TIGR01796">
    <property type="entry name" value="CM_mono_aroH"/>
    <property type="match status" value="1"/>
</dbReference>
<protein>
    <recommendedName>
        <fullName evidence="1 2">chorismate mutase</fullName>
        <ecNumber evidence="1 2">5.4.99.5</ecNumber>
    </recommendedName>
</protein>
<dbReference type="PIRSF" id="PIRSF005965">
    <property type="entry name" value="Chor_mut_AroH"/>
    <property type="match status" value="1"/>
</dbReference>
<dbReference type="CDD" id="cd02185">
    <property type="entry name" value="AroH"/>
    <property type="match status" value="1"/>
</dbReference>
<keyword evidence="2 3" id="KW-0413">Isomerase</keyword>
<sequence length="119" mass="13261">MIRGVRGATTVTEDLEGQIVEATGTLLEEMIKLNEINPNDVASIFISVTEDLTATFPAKALRSFDGWTYVPVMCMKEIPVPSALRKCIRIMIHLNTSKEQNEIQHVYLEGASSLRPDLK</sequence>
<dbReference type="Proteomes" id="UP001290455">
    <property type="component" value="Unassembled WGS sequence"/>
</dbReference>
<dbReference type="Gene3D" id="3.30.1330.40">
    <property type="entry name" value="RutC-like"/>
    <property type="match status" value="1"/>
</dbReference>
<dbReference type="PANTHER" id="PTHR21164">
    <property type="entry name" value="CHORISMATE MUTASE"/>
    <property type="match status" value="1"/>
</dbReference>
<evidence type="ECO:0000313" key="3">
    <source>
        <dbReference type="EMBL" id="MDZ5471207.1"/>
    </source>
</evidence>
<dbReference type="GO" id="GO:0004106">
    <property type="term" value="F:chorismate mutase activity"/>
    <property type="evidence" value="ECO:0007669"/>
    <property type="project" value="UniProtKB-EC"/>
</dbReference>
<keyword evidence="2" id="KW-0028">Amino-acid biosynthesis</keyword>
<dbReference type="EC" id="5.4.99.5" evidence="1 2"/>
<dbReference type="InterPro" id="IPR035959">
    <property type="entry name" value="RutC-like_sf"/>
</dbReference>
<dbReference type="PANTHER" id="PTHR21164:SF0">
    <property type="entry name" value="CHORISMATE MUTASE AROH"/>
    <property type="match status" value="1"/>
</dbReference>
<geneLocation type="plasmid" evidence="3">
    <name>unnamed</name>
</geneLocation>
<accession>A0ABU5IVM4</accession>
<organism evidence="3 4">
    <name type="scientific">Robertmurraya mangrovi</name>
    <dbReference type="NCBI Taxonomy" id="3098077"/>
    <lineage>
        <taxon>Bacteria</taxon>
        <taxon>Bacillati</taxon>
        <taxon>Bacillota</taxon>
        <taxon>Bacilli</taxon>
        <taxon>Bacillales</taxon>
        <taxon>Bacillaceae</taxon>
        <taxon>Robertmurraya</taxon>
    </lineage>
</organism>
<evidence type="ECO:0000256" key="2">
    <source>
        <dbReference type="PROSITE-ProRule" id="PRU00514"/>
    </source>
</evidence>
<keyword evidence="2" id="KW-0057">Aromatic amino acid biosynthesis</keyword>
<dbReference type="EMBL" id="JAXOFX010000002">
    <property type="protein sequence ID" value="MDZ5471207.1"/>
    <property type="molecule type" value="Genomic_DNA"/>
</dbReference>
<comment type="caution">
    <text evidence="3">The sequence shown here is derived from an EMBL/GenBank/DDBJ whole genome shotgun (WGS) entry which is preliminary data.</text>
</comment>
<evidence type="ECO:0000256" key="1">
    <source>
        <dbReference type="NCBIfam" id="TIGR01796"/>
    </source>
</evidence>
<keyword evidence="4" id="KW-1185">Reference proteome</keyword>
<comment type="catalytic activity">
    <reaction evidence="2">
        <text>chorismate = prephenate</text>
        <dbReference type="Rhea" id="RHEA:13897"/>
        <dbReference type="ChEBI" id="CHEBI:29748"/>
        <dbReference type="ChEBI" id="CHEBI:29934"/>
        <dbReference type="EC" id="5.4.99.5"/>
    </reaction>
</comment>
<keyword evidence="3" id="KW-0614">Plasmid</keyword>
<reference evidence="3 4" key="1">
    <citation type="submission" date="2023-11" db="EMBL/GenBank/DDBJ databases">
        <title>Bacillus jintuensis, isolated from a mudflat on the Beibu Gulf coast.</title>
        <authorList>
            <person name="Li M."/>
        </authorList>
    </citation>
    <scope>NUCLEOTIDE SEQUENCE [LARGE SCALE GENOMIC DNA]</scope>
    <source>
        <strain evidence="3 4">31A1R</strain>
        <plasmid evidence="3">unnamed</plasmid>
    </source>
</reference>
<dbReference type="InterPro" id="IPR008243">
    <property type="entry name" value="Chorismate_mutase_AroH"/>
</dbReference>
<proteinExistence type="predicted"/>
<evidence type="ECO:0000313" key="4">
    <source>
        <dbReference type="Proteomes" id="UP001290455"/>
    </source>
</evidence>